<dbReference type="EMBL" id="CM012453">
    <property type="protein sequence ID" value="RVE61570.1"/>
    <property type="molecule type" value="Genomic_DNA"/>
</dbReference>
<name>A0A437CFB7_ORYJA</name>
<dbReference type="AlphaFoldDB" id="A0A437CFB7"/>
<keyword evidence="2" id="KW-1185">Reference proteome</keyword>
<accession>A0A437CFB7</accession>
<protein>
    <submittedName>
        <fullName evidence="1">Uncharacterized protein</fullName>
    </submittedName>
</protein>
<organism evidence="1 2">
    <name type="scientific">Oryzias javanicus</name>
    <name type="common">Javanese ricefish</name>
    <name type="synonym">Aplocheilus javanicus</name>
    <dbReference type="NCBI Taxonomy" id="123683"/>
    <lineage>
        <taxon>Eukaryota</taxon>
        <taxon>Metazoa</taxon>
        <taxon>Chordata</taxon>
        <taxon>Craniata</taxon>
        <taxon>Vertebrata</taxon>
        <taxon>Euteleostomi</taxon>
        <taxon>Actinopterygii</taxon>
        <taxon>Neopterygii</taxon>
        <taxon>Teleostei</taxon>
        <taxon>Neoteleostei</taxon>
        <taxon>Acanthomorphata</taxon>
        <taxon>Ovalentaria</taxon>
        <taxon>Atherinomorphae</taxon>
        <taxon>Beloniformes</taxon>
        <taxon>Adrianichthyidae</taxon>
        <taxon>Oryziinae</taxon>
        <taxon>Oryzias</taxon>
    </lineage>
</organism>
<gene>
    <name evidence="1" type="ORF">OJAV_G00171930</name>
</gene>
<sequence length="97" mass="10523">MKRSFMPVRMDTNLRWMWHKASVKMVSGLLSHSALEPMVARQPTVGGTSETAEGAALGGASFLPSVPEGARCWRRYSSPRGSPTPRSYAAAVLAVQF</sequence>
<reference evidence="1 2" key="1">
    <citation type="submission" date="2018-11" db="EMBL/GenBank/DDBJ databases">
        <authorList>
            <person name="Lopez-Roques C."/>
            <person name="Donnadieu C."/>
            <person name="Bouchez O."/>
            <person name="Klopp C."/>
            <person name="Cabau C."/>
            <person name="Zahm M."/>
        </authorList>
    </citation>
    <scope>NUCLEOTIDE SEQUENCE [LARGE SCALE GENOMIC DNA]</scope>
    <source>
        <strain evidence="1">RS831</strain>
        <tissue evidence="1">Whole body</tissue>
    </source>
</reference>
<proteinExistence type="predicted"/>
<reference evidence="1 2" key="2">
    <citation type="submission" date="2019-01" db="EMBL/GenBank/DDBJ databases">
        <title>A chromosome length genome reference of the Java medaka (oryzias javanicus).</title>
        <authorList>
            <person name="Herpin A."/>
            <person name="Takehana Y."/>
            <person name="Naruse K."/>
            <person name="Ansai S."/>
            <person name="Kawaguchi M."/>
        </authorList>
    </citation>
    <scope>NUCLEOTIDE SEQUENCE [LARGE SCALE GENOMIC DNA]</scope>
    <source>
        <strain evidence="1">RS831</strain>
        <tissue evidence="1">Whole body</tissue>
    </source>
</reference>
<dbReference type="Proteomes" id="UP000283210">
    <property type="component" value="Chromosome 17"/>
</dbReference>
<evidence type="ECO:0000313" key="2">
    <source>
        <dbReference type="Proteomes" id="UP000283210"/>
    </source>
</evidence>
<evidence type="ECO:0000313" key="1">
    <source>
        <dbReference type="EMBL" id="RVE61570.1"/>
    </source>
</evidence>